<name>A0ABV7H127_9RHOB</name>
<evidence type="ECO:0000313" key="3">
    <source>
        <dbReference type="Proteomes" id="UP001595632"/>
    </source>
</evidence>
<protein>
    <submittedName>
        <fullName evidence="2">VOC family protein</fullName>
    </submittedName>
</protein>
<dbReference type="InterPro" id="IPR004360">
    <property type="entry name" value="Glyas_Fos-R_dOase_dom"/>
</dbReference>
<gene>
    <name evidence="2" type="ORF">ACFOGP_24595</name>
</gene>
<dbReference type="InterPro" id="IPR029068">
    <property type="entry name" value="Glyas_Bleomycin-R_OHBP_Dase"/>
</dbReference>
<keyword evidence="3" id="KW-1185">Reference proteome</keyword>
<sequence>MDHLVLTVEDIDRTVDFYRDVLGMMPAPFNDAEGGERMALTFGEQKINLHQAGAEYEPRAIKAAPGTADLCFLTEVPLETWVEHFDRHGLSLVDGPVARSGATGPLTSVYIRDPDGNLIEVSVRS</sequence>
<dbReference type="EMBL" id="JBHRTB010000010">
    <property type="protein sequence ID" value="MFC3145925.1"/>
    <property type="molecule type" value="Genomic_DNA"/>
</dbReference>
<dbReference type="InterPro" id="IPR050383">
    <property type="entry name" value="GlyoxalaseI/FosfomycinResist"/>
</dbReference>
<dbReference type="Proteomes" id="UP001595632">
    <property type="component" value="Unassembled WGS sequence"/>
</dbReference>
<dbReference type="PANTHER" id="PTHR21366">
    <property type="entry name" value="GLYOXALASE FAMILY PROTEIN"/>
    <property type="match status" value="1"/>
</dbReference>
<dbReference type="PANTHER" id="PTHR21366:SF14">
    <property type="entry name" value="GLYOXALASE DOMAIN-CONTAINING PROTEIN 5"/>
    <property type="match status" value="1"/>
</dbReference>
<dbReference type="Pfam" id="PF00903">
    <property type="entry name" value="Glyoxalase"/>
    <property type="match status" value="1"/>
</dbReference>
<dbReference type="CDD" id="cd07253">
    <property type="entry name" value="GLOD5"/>
    <property type="match status" value="1"/>
</dbReference>
<accession>A0ABV7H127</accession>
<dbReference type="SUPFAM" id="SSF54593">
    <property type="entry name" value="Glyoxalase/Bleomycin resistance protein/Dihydroxybiphenyl dioxygenase"/>
    <property type="match status" value="1"/>
</dbReference>
<organism evidence="2 3">
    <name type="scientific">Psychromarinibacter halotolerans</name>
    <dbReference type="NCBI Taxonomy" id="1775175"/>
    <lineage>
        <taxon>Bacteria</taxon>
        <taxon>Pseudomonadati</taxon>
        <taxon>Pseudomonadota</taxon>
        <taxon>Alphaproteobacteria</taxon>
        <taxon>Rhodobacterales</taxon>
        <taxon>Paracoccaceae</taxon>
        <taxon>Psychromarinibacter</taxon>
    </lineage>
</organism>
<comment type="caution">
    <text evidence="2">The sequence shown here is derived from an EMBL/GenBank/DDBJ whole genome shotgun (WGS) entry which is preliminary data.</text>
</comment>
<proteinExistence type="predicted"/>
<evidence type="ECO:0000313" key="2">
    <source>
        <dbReference type="EMBL" id="MFC3145925.1"/>
    </source>
</evidence>
<reference evidence="3" key="1">
    <citation type="journal article" date="2019" name="Int. J. Syst. Evol. Microbiol.">
        <title>The Global Catalogue of Microorganisms (GCM) 10K type strain sequencing project: providing services to taxonomists for standard genome sequencing and annotation.</title>
        <authorList>
            <consortium name="The Broad Institute Genomics Platform"/>
            <consortium name="The Broad Institute Genome Sequencing Center for Infectious Disease"/>
            <person name="Wu L."/>
            <person name="Ma J."/>
        </authorList>
    </citation>
    <scope>NUCLEOTIDE SEQUENCE [LARGE SCALE GENOMIC DNA]</scope>
    <source>
        <strain evidence="3">KCTC 52366</strain>
    </source>
</reference>
<dbReference type="PROSITE" id="PS51819">
    <property type="entry name" value="VOC"/>
    <property type="match status" value="1"/>
</dbReference>
<evidence type="ECO:0000259" key="1">
    <source>
        <dbReference type="PROSITE" id="PS51819"/>
    </source>
</evidence>
<feature type="domain" description="VOC" evidence="1">
    <location>
        <begin position="1"/>
        <end position="124"/>
    </location>
</feature>
<dbReference type="InterPro" id="IPR037523">
    <property type="entry name" value="VOC_core"/>
</dbReference>
<dbReference type="Gene3D" id="3.10.180.10">
    <property type="entry name" value="2,3-Dihydroxybiphenyl 1,2-Dioxygenase, domain 1"/>
    <property type="match status" value="1"/>
</dbReference>
<dbReference type="RefSeq" id="WP_275634846.1">
    <property type="nucleotide sequence ID" value="NZ_JARGYD010000012.1"/>
</dbReference>